<evidence type="ECO:0000313" key="2">
    <source>
        <dbReference type="EMBL" id="GAI89888.1"/>
    </source>
</evidence>
<protein>
    <submittedName>
        <fullName evidence="2">Uncharacterized protein</fullName>
    </submittedName>
</protein>
<reference evidence="2" key="1">
    <citation type="journal article" date="2014" name="Front. Microbiol.">
        <title>High frequency of phylogenetically diverse reductive dehalogenase-homologous genes in deep subseafloor sedimentary metagenomes.</title>
        <authorList>
            <person name="Kawai M."/>
            <person name="Futagami T."/>
            <person name="Toyoda A."/>
            <person name="Takaki Y."/>
            <person name="Nishi S."/>
            <person name="Hori S."/>
            <person name="Arai W."/>
            <person name="Tsubouchi T."/>
            <person name="Morono Y."/>
            <person name="Uchiyama I."/>
            <person name="Ito T."/>
            <person name="Fujiyama A."/>
            <person name="Inagaki F."/>
            <person name="Takami H."/>
        </authorList>
    </citation>
    <scope>NUCLEOTIDE SEQUENCE</scope>
    <source>
        <strain evidence="2">Expedition CK06-06</strain>
    </source>
</reference>
<dbReference type="EMBL" id="BARW01024254">
    <property type="protein sequence ID" value="GAI89888.1"/>
    <property type="molecule type" value="Genomic_DNA"/>
</dbReference>
<feature type="non-terminal residue" evidence="2">
    <location>
        <position position="1"/>
    </location>
</feature>
<sequence length="207" mass="23192">AEKKKAGFVVQVLCYSPYGRSETELGALVDPYGVEDQQDKWGFITRLAHLEDLAQDANSPFDLYKKGDNEQFNLEIKEVTVDGEMPEGIGIWDELIEETTQAGTRQIGLRQGGLARTWILIDPMTRETISKESVLDEEGKPKLYRGQPVYKVNDHWFVLNAKFLWRDAPEPPAQPVTSPYGMPRQMPTTSTPSPSSGSSGRSLPDDF</sequence>
<accession>X1SA84</accession>
<organism evidence="2">
    <name type="scientific">marine sediment metagenome</name>
    <dbReference type="NCBI Taxonomy" id="412755"/>
    <lineage>
        <taxon>unclassified sequences</taxon>
        <taxon>metagenomes</taxon>
        <taxon>ecological metagenomes</taxon>
    </lineage>
</organism>
<dbReference type="AlphaFoldDB" id="X1SA84"/>
<gene>
    <name evidence="2" type="ORF">S12H4_40024</name>
</gene>
<feature type="compositionally biased region" description="Low complexity" evidence="1">
    <location>
        <begin position="187"/>
        <end position="200"/>
    </location>
</feature>
<evidence type="ECO:0000256" key="1">
    <source>
        <dbReference type="SAM" id="MobiDB-lite"/>
    </source>
</evidence>
<comment type="caution">
    <text evidence="2">The sequence shown here is derived from an EMBL/GenBank/DDBJ whole genome shotgun (WGS) entry which is preliminary data.</text>
</comment>
<feature type="region of interest" description="Disordered" evidence="1">
    <location>
        <begin position="168"/>
        <end position="207"/>
    </location>
</feature>
<name>X1SA84_9ZZZZ</name>
<proteinExistence type="predicted"/>